<dbReference type="GO" id="GO:0009279">
    <property type="term" value="C:cell outer membrane"/>
    <property type="evidence" value="ECO:0007669"/>
    <property type="project" value="UniProtKB-SubCell"/>
</dbReference>
<evidence type="ECO:0000256" key="2">
    <source>
        <dbReference type="ARBA" id="ARBA00022448"/>
    </source>
</evidence>
<dbReference type="RefSeq" id="WP_008999246.1">
    <property type="nucleotide sequence ID" value="NZ_CAKJZM010000002.1"/>
</dbReference>
<keyword evidence="4 8" id="KW-0812">Transmembrane</keyword>
<evidence type="ECO:0000256" key="8">
    <source>
        <dbReference type="PROSITE-ProRule" id="PRU01360"/>
    </source>
</evidence>
<comment type="subcellular location">
    <subcellularLocation>
        <location evidence="1 8">Cell outer membrane</location>
        <topology evidence="1 8">Multi-pass membrane protein</topology>
    </subcellularLocation>
</comment>
<reference evidence="10 11" key="1">
    <citation type="submission" date="2018-08" db="EMBL/GenBank/DDBJ databases">
        <title>A genome reference for cultivated species of the human gut microbiota.</title>
        <authorList>
            <person name="Zou Y."/>
            <person name="Xue W."/>
            <person name="Luo G."/>
        </authorList>
    </citation>
    <scope>NUCLEOTIDE SEQUENCE [LARGE SCALE GENOMIC DNA]</scope>
    <source>
        <strain evidence="10 11">AM17-48</strain>
    </source>
</reference>
<dbReference type="InterPro" id="IPR036942">
    <property type="entry name" value="Beta-barrel_TonB_sf"/>
</dbReference>
<evidence type="ECO:0000313" key="11">
    <source>
        <dbReference type="Proteomes" id="UP000283329"/>
    </source>
</evidence>
<dbReference type="PROSITE" id="PS52016">
    <property type="entry name" value="TONB_DEPENDENT_REC_3"/>
    <property type="match status" value="1"/>
</dbReference>
<dbReference type="InterPro" id="IPR012910">
    <property type="entry name" value="Plug_dom"/>
</dbReference>
<dbReference type="InterPro" id="IPR023997">
    <property type="entry name" value="TonB-dep_OMP_SusC/RagA_CS"/>
</dbReference>
<dbReference type="Gene3D" id="2.170.130.10">
    <property type="entry name" value="TonB-dependent receptor, plug domain"/>
    <property type="match status" value="1"/>
</dbReference>
<dbReference type="SUPFAM" id="SSF49464">
    <property type="entry name" value="Carboxypeptidase regulatory domain-like"/>
    <property type="match status" value="1"/>
</dbReference>
<dbReference type="Pfam" id="PF07715">
    <property type="entry name" value="Plug"/>
    <property type="match status" value="1"/>
</dbReference>
<evidence type="ECO:0000256" key="7">
    <source>
        <dbReference type="ARBA" id="ARBA00023237"/>
    </source>
</evidence>
<comment type="caution">
    <text evidence="10">The sequence shown here is derived from an EMBL/GenBank/DDBJ whole genome shotgun (WGS) entry which is preliminary data.</text>
</comment>
<evidence type="ECO:0000256" key="4">
    <source>
        <dbReference type="ARBA" id="ARBA00022692"/>
    </source>
</evidence>
<keyword evidence="10" id="KW-0675">Receptor</keyword>
<evidence type="ECO:0000256" key="6">
    <source>
        <dbReference type="ARBA" id="ARBA00023136"/>
    </source>
</evidence>
<evidence type="ECO:0000256" key="9">
    <source>
        <dbReference type="RuleBase" id="RU003357"/>
    </source>
</evidence>
<gene>
    <name evidence="10" type="ORF">DW206_26100</name>
</gene>
<keyword evidence="3 8" id="KW-1134">Transmembrane beta strand</keyword>
<accession>A0A3E5HUB4</accession>
<evidence type="ECO:0000256" key="5">
    <source>
        <dbReference type="ARBA" id="ARBA00023077"/>
    </source>
</evidence>
<dbReference type="Proteomes" id="UP000283329">
    <property type="component" value="Unassembled WGS sequence"/>
</dbReference>
<proteinExistence type="inferred from homology"/>
<dbReference type="InterPro" id="IPR037066">
    <property type="entry name" value="Plug_dom_sf"/>
</dbReference>
<dbReference type="InterPro" id="IPR000531">
    <property type="entry name" value="Beta-barrel_TonB"/>
</dbReference>
<keyword evidence="7 8" id="KW-0998">Cell outer membrane</keyword>
<dbReference type="Pfam" id="PF13715">
    <property type="entry name" value="CarbopepD_reg_2"/>
    <property type="match status" value="1"/>
</dbReference>
<evidence type="ECO:0000256" key="3">
    <source>
        <dbReference type="ARBA" id="ARBA00022452"/>
    </source>
</evidence>
<dbReference type="NCBIfam" id="TIGR04057">
    <property type="entry name" value="SusC_RagA_signa"/>
    <property type="match status" value="1"/>
</dbReference>
<dbReference type="SUPFAM" id="SSF56935">
    <property type="entry name" value="Porins"/>
    <property type="match status" value="1"/>
</dbReference>
<dbReference type="Pfam" id="PF00593">
    <property type="entry name" value="TonB_dep_Rec_b-barrel"/>
    <property type="match status" value="1"/>
</dbReference>
<dbReference type="AlphaFoldDB" id="A0A3E5HUB4"/>
<dbReference type="Gene3D" id="2.60.40.1120">
    <property type="entry name" value="Carboxypeptidase-like, regulatory domain"/>
    <property type="match status" value="1"/>
</dbReference>
<keyword evidence="2 8" id="KW-0813">Transport</keyword>
<keyword evidence="5 9" id="KW-0798">TonB box</keyword>
<dbReference type="EMBL" id="QRJR01000053">
    <property type="protein sequence ID" value="RHH38384.1"/>
    <property type="molecule type" value="Genomic_DNA"/>
</dbReference>
<evidence type="ECO:0000256" key="1">
    <source>
        <dbReference type="ARBA" id="ARBA00004571"/>
    </source>
</evidence>
<dbReference type="InterPro" id="IPR023996">
    <property type="entry name" value="TonB-dep_OMP_SusC/RagA"/>
</dbReference>
<dbReference type="InterPro" id="IPR008969">
    <property type="entry name" value="CarboxyPept-like_regulatory"/>
</dbReference>
<dbReference type="InterPro" id="IPR039426">
    <property type="entry name" value="TonB-dep_rcpt-like"/>
</dbReference>
<organism evidence="10 11">
    <name type="scientific">Bacteroides ovatus</name>
    <dbReference type="NCBI Taxonomy" id="28116"/>
    <lineage>
        <taxon>Bacteria</taxon>
        <taxon>Pseudomonadati</taxon>
        <taxon>Bacteroidota</taxon>
        <taxon>Bacteroidia</taxon>
        <taxon>Bacteroidales</taxon>
        <taxon>Bacteroidaceae</taxon>
        <taxon>Bacteroides</taxon>
    </lineage>
</organism>
<protein>
    <submittedName>
        <fullName evidence="10">TonB-dependent receptor</fullName>
    </submittedName>
</protein>
<dbReference type="Gene3D" id="2.40.170.20">
    <property type="entry name" value="TonB-dependent receptor, beta-barrel domain"/>
    <property type="match status" value="1"/>
</dbReference>
<keyword evidence="6 8" id="KW-0472">Membrane</keyword>
<evidence type="ECO:0000313" key="10">
    <source>
        <dbReference type="EMBL" id="RHH38384.1"/>
    </source>
</evidence>
<dbReference type="NCBIfam" id="TIGR04056">
    <property type="entry name" value="OMP_RagA_SusC"/>
    <property type="match status" value="1"/>
</dbReference>
<sequence>MKNYNNENKSRSLILTLCMVIFLLSPSVLFAQKQNITGKVIDDQGQPVIGATVVLKDTPTGVITNMDGEFVIASPTKENTITVSMIGYNSVTVKAVAGQRVSITLIEKTYELDGLVVIGYGSIAKKDITGAVGVVNGKELKDMPVSSINNVLQGKVPGLTVTSSSGTPGAGSVTHIRGIGSITGSTTPLYVVDGLPQTGIDYLNPNDIESIAVHKDASVAAIYGSRGANGIIIITTKSGSLENKAQVSYDGYVGWQTPWKRPHMLNAADYITYKNLAADNAGQERVAAFATQENIDAVLNFVNKNSGPNGTDWWKEIINEGAFMHNHNISVNGGTKNIGILSSLAYTDQDGIVKGSNYKRISWRNNFNMKISKRVSLTANVGIIDEKRQLIDENNPATGTVFSAMGADPITPVFRNNLVDVPIFLSQIYNGYEPNNLYSQYSGILFSNKRNPVGQIQRMRQSTYEYLYVKAGANLEIKLLDFLKFNSRFGMDISRSLTDGFQPKYTLNANDYANENTVIQDNSRSNYFVWEQTLSYDQTFGKFKIGALVGTSAEETSVSSVNASIQGVINNDKDMAILNAGTTNPAVSGYPYDNSMLSFFGRVSLDYDSKYLIAANLRRDGSSKFADGHKWGTFPSVSAAWRFSSESFMESTRNWLSDAKLRVSYGLIGNQNISGGGYASTYGSTIYDRYSFGSPNTASIGAGIITVGNPVLKWETSKQFDIGLDLSLFNNSIEIVADYFRKNIDDMLMQEPQPTTLGFPNFPYANVGSMRNVGWELGVTYRKTWGDLNFTASANISTYKNEVTSLGNGDAIYGTAYNNNTITKTEVGQPVGYFYGYVTNGIFQNAEQVEGSAQRETAKPGDIRYKDLNNDDVLDDNDRTKIGDPWPDFVYGLTLGASWKGFDFNMFLQGSQGNDVMNMTLYDFESGTGYMNAHSDFLKRAWNGEGSTDKYHRISADQGQNQLISDYFIEDGSYFRIKNLQIGYNFCDRLLKFKGISYLRLYVSVQNLLTLTKYSGLDPEIGSSNATLNGIDQGFYPQARTWTIGLNVKF</sequence>
<name>A0A3E5HUB4_BACOV</name>
<comment type="similarity">
    <text evidence="8 9">Belongs to the TonB-dependent receptor family.</text>
</comment>